<name>X1PZ27_9ZZZZ</name>
<comment type="caution">
    <text evidence="1">The sequence shown here is derived from an EMBL/GenBank/DDBJ whole genome shotgun (WGS) entry which is preliminary data.</text>
</comment>
<protein>
    <submittedName>
        <fullName evidence="1">Uncharacterized protein</fullName>
    </submittedName>
</protein>
<accession>X1PZ27</accession>
<dbReference type="EMBL" id="BARW01001570">
    <property type="protein sequence ID" value="GAI61193.1"/>
    <property type="molecule type" value="Genomic_DNA"/>
</dbReference>
<evidence type="ECO:0000313" key="1">
    <source>
        <dbReference type="EMBL" id="GAI61193.1"/>
    </source>
</evidence>
<gene>
    <name evidence="1" type="ORF">S12H4_04909</name>
</gene>
<reference evidence="1" key="1">
    <citation type="journal article" date="2014" name="Front. Microbiol.">
        <title>High frequency of phylogenetically diverse reductive dehalogenase-homologous genes in deep subseafloor sedimentary metagenomes.</title>
        <authorList>
            <person name="Kawai M."/>
            <person name="Futagami T."/>
            <person name="Toyoda A."/>
            <person name="Takaki Y."/>
            <person name="Nishi S."/>
            <person name="Hori S."/>
            <person name="Arai W."/>
            <person name="Tsubouchi T."/>
            <person name="Morono Y."/>
            <person name="Uchiyama I."/>
            <person name="Ito T."/>
            <person name="Fujiyama A."/>
            <person name="Inagaki F."/>
            <person name="Takami H."/>
        </authorList>
    </citation>
    <scope>NUCLEOTIDE SEQUENCE</scope>
    <source>
        <strain evidence="1">Expedition CK06-06</strain>
    </source>
</reference>
<dbReference type="AlphaFoldDB" id="X1PZ27"/>
<proteinExistence type="predicted"/>
<sequence>MQCPKNYQECENYRPKNDLDSKCVSDSTFGVCVKEHEAWEREVDDYFQEYDKSEIIC</sequence>
<organism evidence="1">
    <name type="scientific">marine sediment metagenome</name>
    <dbReference type="NCBI Taxonomy" id="412755"/>
    <lineage>
        <taxon>unclassified sequences</taxon>
        <taxon>metagenomes</taxon>
        <taxon>ecological metagenomes</taxon>
    </lineage>
</organism>